<feature type="compositionally biased region" description="Polar residues" evidence="1">
    <location>
        <begin position="1"/>
        <end position="36"/>
    </location>
</feature>
<feature type="region of interest" description="Disordered" evidence="1">
    <location>
        <begin position="1"/>
        <end position="74"/>
    </location>
</feature>
<dbReference type="AlphaFoldDB" id="A0A2G9R5B1"/>
<dbReference type="EMBL" id="KV948493">
    <property type="protein sequence ID" value="PIO22461.1"/>
    <property type="molecule type" value="Genomic_DNA"/>
</dbReference>
<keyword evidence="3" id="KW-1185">Reference proteome</keyword>
<dbReference type="OrthoDB" id="9351638at2759"/>
<gene>
    <name evidence="2" type="ORF">AB205_0117700</name>
</gene>
<dbReference type="InterPro" id="IPR016024">
    <property type="entry name" value="ARM-type_fold"/>
</dbReference>
<evidence type="ECO:0000256" key="1">
    <source>
        <dbReference type="SAM" id="MobiDB-lite"/>
    </source>
</evidence>
<sequence>MNEGTTQASSPVSDSSQTTTEGPDSAVTPSDSSEIVSVQRAEGVSRSSTEGPDMSQSSSMEGHELDTSTYSSSSFSLSANSFEKVIDGAENLYSGMQIGQLQDEEDEGAIIHQEELADRFGNTALGLNQSHLLKSMGHSRQSSDSSVDRFVTKEDVVEPGDLENKPSRIKGDIGHYTDRDAAPLVHCVRLLSASFLLTGQKGALVPDRDVRVSVKALALSCVGAAMALYPESFFSKLYKLQTDTVDPIDVQYVSDILNYISHGDPQVRGATSILCGTIVYSILHKSRYDAEHWLAIVKSSSGNSFSLENCIPLLQKCLKDESSVTCKLTCVAVRVSMSCVFKQNKYATTESAVSGILHFWQIQSS</sequence>
<dbReference type="PANTHER" id="PTHR10170">
    <property type="entry name" value="HUNTINGTON DISEASE PROTEIN"/>
    <property type="match status" value="1"/>
</dbReference>
<evidence type="ECO:0000313" key="3">
    <source>
        <dbReference type="Proteomes" id="UP000228934"/>
    </source>
</evidence>
<dbReference type="Pfam" id="PF12372">
    <property type="entry name" value="Htt_N-HEAT"/>
    <property type="match status" value="1"/>
</dbReference>
<dbReference type="SUPFAM" id="SSF48371">
    <property type="entry name" value="ARM repeat"/>
    <property type="match status" value="1"/>
</dbReference>
<accession>A0A2G9R5B1</accession>
<dbReference type="PANTHER" id="PTHR10170:SF10">
    <property type="entry name" value="HUNTINGTIN"/>
    <property type="match status" value="1"/>
</dbReference>
<reference evidence="3" key="1">
    <citation type="journal article" date="2017" name="Nat. Commun.">
        <title>The North American bullfrog draft genome provides insight into hormonal regulation of long noncoding RNA.</title>
        <authorList>
            <person name="Hammond S.A."/>
            <person name="Warren R.L."/>
            <person name="Vandervalk B.P."/>
            <person name="Kucuk E."/>
            <person name="Khan H."/>
            <person name="Gibb E.A."/>
            <person name="Pandoh P."/>
            <person name="Kirk H."/>
            <person name="Zhao Y."/>
            <person name="Jones M."/>
            <person name="Mungall A.J."/>
            <person name="Coope R."/>
            <person name="Pleasance S."/>
            <person name="Moore R.A."/>
            <person name="Holt R.A."/>
            <person name="Round J.M."/>
            <person name="Ohora S."/>
            <person name="Walle B.V."/>
            <person name="Veldhoen N."/>
            <person name="Helbing C.C."/>
            <person name="Birol I."/>
        </authorList>
    </citation>
    <scope>NUCLEOTIDE SEQUENCE [LARGE SCALE GENOMIC DNA]</scope>
</reference>
<dbReference type="GO" id="GO:0005737">
    <property type="term" value="C:cytoplasm"/>
    <property type="evidence" value="ECO:0007669"/>
    <property type="project" value="TreeGrafter"/>
</dbReference>
<organism evidence="2 3">
    <name type="scientific">Aquarana catesbeiana</name>
    <name type="common">American bullfrog</name>
    <name type="synonym">Rana catesbeiana</name>
    <dbReference type="NCBI Taxonomy" id="8400"/>
    <lineage>
        <taxon>Eukaryota</taxon>
        <taxon>Metazoa</taxon>
        <taxon>Chordata</taxon>
        <taxon>Craniata</taxon>
        <taxon>Vertebrata</taxon>
        <taxon>Euteleostomi</taxon>
        <taxon>Amphibia</taxon>
        <taxon>Batrachia</taxon>
        <taxon>Anura</taxon>
        <taxon>Neobatrachia</taxon>
        <taxon>Ranoidea</taxon>
        <taxon>Ranidae</taxon>
        <taxon>Aquarana</taxon>
    </lineage>
</organism>
<proteinExistence type="predicted"/>
<evidence type="ECO:0008006" key="4">
    <source>
        <dbReference type="Google" id="ProtNLM"/>
    </source>
</evidence>
<dbReference type="InterPro" id="IPR024613">
    <property type="entry name" value="Huntingtin_N_HEAT_rpt-2"/>
</dbReference>
<dbReference type="Proteomes" id="UP000228934">
    <property type="component" value="Unassembled WGS sequence"/>
</dbReference>
<name>A0A2G9R5B1_AQUCT</name>
<evidence type="ECO:0000313" key="2">
    <source>
        <dbReference type="EMBL" id="PIO22461.1"/>
    </source>
</evidence>
<feature type="compositionally biased region" description="Polar residues" evidence="1">
    <location>
        <begin position="45"/>
        <end position="60"/>
    </location>
</feature>
<protein>
    <recommendedName>
        <fullName evidence="4">Huntingtin</fullName>
    </recommendedName>
</protein>
<dbReference type="InterPro" id="IPR028426">
    <property type="entry name" value="Huntingtin_fam"/>
</dbReference>